<evidence type="ECO:0000256" key="3">
    <source>
        <dbReference type="ARBA" id="ARBA00023163"/>
    </source>
</evidence>
<dbReference type="Gene3D" id="1.10.10.60">
    <property type="entry name" value="Homeodomain-like"/>
    <property type="match status" value="2"/>
</dbReference>
<organism evidence="5 6">
    <name type="scientific">Paenibacillus ferrarius</name>
    <dbReference type="NCBI Taxonomy" id="1469647"/>
    <lineage>
        <taxon>Bacteria</taxon>
        <taxon>Bacillati</taxon>
        <taxon>Bacillota</taxon>
        <taxon>Bacilli</taxon>
        <taxon>Bacillales</taxon>
        <taxon>Paenibacillaceae</taxon>
        <taxon>Paenibacillus</taxon>
    </lineage>
</organism>
<dbReference type="SUPFAM" id="SSF51215">
    <property type="entry name" value="Regulatory protein AraC"/>
    <property type="match status" value="1"/>
</dbReference>
<dbReference type="PANTHER" id="PTHR43280">
    <property type="entry name" value="ARAC-FAMILY TRANSCRIPTIONAL REGULATOR"/>
    <property type="match status" value="1"/>
</dbReference>
<gene>
    <name evidence="5" type="ORF">BC351_38150</name>
</gene>
<keyword evidence="3" id="KW-0804">Transcription</keyword>
<comment type="caution">
    <text evidence="5">The sequence shown here is derived from an EMBL/GenBank/DDBJ whole genome shotgun (WGS) entry which is preliminary data.</text>
</comment>
<dbReference type="AlphaFoldDB" id="A0A1V4HB53"/>
<feature type="domain" description="HTH araC/xylS-type" evidence="4">
    <location>
        <begin position="159"/>
        <end position="257"/>
    </location>
</feature>
<name>A0A1V4HB53_9BACL</name>
<dbReference type="Proteomes" id="UP000190626">
    <property type="component" value="Unassembled WGS sequence"/>
</dbReference>
<dbReference type="EMBL" id="MBTG01000043">
    <property type="protein sequence ID" value="OPH48871.1"/>
    <property type="molecule type" value="Genomic_DNA"/>
</dbReference>
<keyword evidence="1" id="KW-0805">Transcription regulation</keyword>
<keyword evidence="6" id="KW-1185">Reference proteome</keyword>
<dbReference type="Pfam" id="PF02311">
    <property type="entry name" value="AraC_binding"/>
    <property type="match status" value="1"/>
</dbReference>
<dbReference type="SMART" id="SM00342">
    <property type="entry name" value="HTH_ARAC"/>
    <property type="match status" value="1"/>
</dbReference>
<dbReference type="Gene3D" id="2.60.120.280">
    <property type="entry name" value="Regulatory protein AraC"/>
    <property type="match status" value="1"/>
</dbReference>
<dbReference type="GO" id="GO:0003700">
    <property type="term" value="F:DNA-binding transcription factor activity"/>
    <property type="evidence" value="ECO:0007669"/>
    <property type="project" value="InterPro"/>
</dbReference>
<dbReference type="STRING" id="1469647.BC351_38150"/>
<reference evidence="6" key="1">
    <citation type="submission" date="2016-07" db="EMBL/GenBank/DDBJ databases">
        <authorList>
            <person name="Florea S."/>
            <person name="Webb J.S."/>
            <person name="Jaromczyk J."/>
            <person name="Schardl C.L."/>
        </authorList>
    </citation>
    <scope>NUCLEOTIDE SEQUENCE [LARGE SCALE GENOMIC DNA]</scope>
    <source>
        <strain evidence="6">CY1</strain>
    </source>
</reference>
<evidence type="ECO:0000313" key="6">
    <source>
        <dbReference type="Proteomes" id="UP000190626"/>
    </source>
</evidence>
<dbReference type="InterPro" id="IPR003313">
    <property type="entry name" value="AraC-bd"/>
</dbReference>
<dbReference type="GO" id="GO:0043565">
    <property type="term" value="F:sequence-specific DNA binding"/>
    <property type="evidence" value="ECO:0007669"/>
    <property type="project" value="InterPro"/>
</dbReference>
<dbReference type="InterPro" id="IPR009057">
    <property type="entry name" value="Homeodomain-like_sf"/>
</dbReference>
<dbReference type="Pfam" id="PF12833">
    <property type="entry name" value="HTH_18"/>
    <property type="match status" value="1"/>
</dbReference>
<evidence type="ECO:0000256" key="2">
    <source>
        <dbReference type="ARBA" id="ARBA00023125"/>
    </source>
</evidence>
<dbReference type="InterPro" id="IPR037923">
    <property type="entry name" value="HTH-like"/>
</dbReference>
<dbReference type="RefSeq" id="WP_079418758.1">
    <property type="nucleotide sequence ID" value="NZ_MBTG01000043.1"/>
</dbReference>
<evidence type="ECO:0000259" key="4">
    <source>
        <dbReference type="PROSITE" id="PS01124"/>
    </source>
</evidence>
<sequence length="259" mass="30283">MTLEYQFTELFAGHYHEPDTYVVKRPQGRSDWLVMFTLAGEGYVQRNGEAQTCKAGDLILLAPGTPHHYGTQPAHTWEFLWSHFPPIFTETSLLPQAEQFFLTFEHESIRDRVSQAFNRILADSRERGEYWFDLCSSSLREILLLMAQKTRRKMDPRIEEVLHLLSRFMREPIRIEDLARSVGLSPSRLSHLFKAGTGHSIIDTLNRMRIQQAVLMLEHNGRSASEVCYDVGFQNYNHFTNQFRKWHGMTPSTYMKNQR</sequence>
<dbReference type="PANTHER" id="PTHR43280:SF27">
    <property type="entry name" value="TRANSCRIPTIONAL REGULATOR MTLR"/>
    <property type="match status" value="1"/>
</dbReference>
<evidence type="ECO:0000313" key="5">
    <source>
        <dbReference type="EMBL" id="OPH48871.1"/>
    </source>
</evidence>
<dbReference type="InterPro" id="IPR018060">
    <property type="entry name" value="HTH_AraC"/>
</dbReference>
<dbReference type="OrthoDB" id="9803764at2"/>
<evidence type="ECO:0000256" key="1">
    <source>
        <dbReference type="ARBA" id="ARBA00023015"/>
    </source>
</evidence>
<dbReference type="SUPFAM" id="SSF46689">
    <property type="entry name" value="Homeodomain-like"/>
    <property type="match status" value="2"/>
</dbReference>
<accession>A0A1V4HB53</accession>
<dbReference type="PROSITE" id="PS01124">
    <property type="entry name" value="HTH_ARAC_FAMILY_2"/>
    <property type="match status" value="1"/>
</dbReference>
<keyword evidence="2" id="KW-0238">DNA-binding</keyword>
<proteinExistence type="predicted"/>
<protein>
    <submittedName>
        <fullName evidence="5">AraC family transcriptional regulator</fullName>
    </submittedName>
</protein>